<name>A0A5C7EMN4_9PROT</name>
<evidence type="ECO:0000256" key="6">
    <source>
        <dbReference type="ARBA" id="ARBA00022989"/>
    </source>
</evidence>
<evidence type="ECO:0000313" key="10">
    <source>
        <dbReference type="EMBL" id="TXF12859.1"/>
    </source>
</evidence>
<evidence type="ECO:0000256" key="7">
    <source>
        <dbReference type="ARBA" id="ARBA00023136"/>
    </source>
</evidence>
<keyword evidence="7 8" id="KW-0472">Membrane</keyword>
<protein>
    <submittedName>
        <fullName evidence="10">Type II secretion system F family protein</fullName>
    </submittedName>
</protein>
<accession>A0A5C7EMN4</accession>
<evidence type="ECO:0000313" key="11">
    <source>
        <dbReference type="Proteomes" id="UP000321201"/>
    </source>
</evidence>
<dbReference type="AlphaFoldDB" id="A0A5C7EMN4"/>
<dbReference type="InterPro" id="IPR003004">
    <property type="entry name" value="GspF/PilC"/>
</dbReference>
<gene>
    <name evidence="10" type="ORF">FR698_04265</name>
</gene>
<feature type="domain" description="Type II secretion system protein GspF" evidence="9">
    <location>
        <begin position="67"/>
        <end position="187"/>
    </location>
</feature>
<dbReference type="PANTHER" id="PTHR30012">
    <property type="entry name" value="GENERAL SECRETION PATHWAY PROTEIN"/>
    <property type="match status" value="1"/>
</dbReference>
<keyword evidence="3" id="KW-1003">Cell membrane</keyword>
<organism evidence="10 11">
    <name type="scientific">Pelomicrobium methylotrophicum</name>
    <dbReference type="NCBI Taxonomy" id="2602750"/>
    <lineage>
        <taxon>Bacteria</taxon>
        <taxon>Pseudomonadati</taxon>
        <taxon>Pseudomonadota</taxon>
        <taxon>Hydrogenophilia</taxon>
        <taxon>Hydrogenophilia incertae sedis</taxon>
        <taxon>Pelomicrobium</taxon>
    </lineage>
</organism>
<dbReference type="InterPro" id="IPR042094">
    <property type="entry name" value="T2SS_GspF_sf"/>
</dbReference>
<keyword evidence="11" id="KW-1185">Reference proteome</keyword>
<evidence type="ECO:0000256" key="5">
    <source>
        <dbReference type="ARBA" id="ARBA00022692"/>
    </source>
</evidence>
<keyword evidence="5 8" id="KW-0812">Transmembrane</keyword>
<sequence length="400" mass="43999">MALYRYVAVDPAGKRIRGIQDAANPVALELKLKRGGLDLISARPTKTSQRTLGRKVRRQELITFFFHLESLTRAGVPLLESLADLRDTMNEPALRQIIAHMIESVEGGQRLSQAMAPYPRVFEPVHVSLVRAGEQSGQLPEVFRHITDSLKWHDELAAQSRQAMTYPIAVLLVIIGVFLFLTVYLVPQLAGFMQNIGQTIPVQTRLLMAVSEAVVGYWYLTAGLAAVAAAAIWGGSRTLPGLQDQIDRLKLKLWVVGPILHKIILARFANTFAMMYASGIPILECIAAARDIAGNQGVAASLEQVGRRIEEGKSLTQSFAEVGIFPPLVLRMLHVGEATGALDKALLNVSYFYDRDVHESVKRIQTLIGPVLTIALGALLGWIMLSVLMPVYDVLSRTTF</sequence>
<feature type="transmembrane region" description="Helical" evidence="8">
    <location>
        <begin position="367"/>
        <end position="392"/>
    </location>
</feature>
<dbReference type="PRINTS" id="PR00812">
    <property type="entry name" value="BCTERIALGSPF"/>
</dbReference>
<feature type="transmembrane region" description="Helical" evidence="8">
    <location>
        <begin position="166"/>
        <end position="186"/>
    </location>
</feature>
<reference evidence="10 11" key="1">
    <citation type="submission" date="2019-08" db="EMBL/GenBank/DDBJ databases">
        <title>Pelomicrobium methylotrophicum gen. nov., sp. nov. a moderately thermophilic, facultatively anaerobic, lithoautotrophic and methylotrophic bacterium isolated from a terrestrial mud volcano.</title>
        <authorList>
            <person name="Slobodkina G.B."/>
            <person name="Merkel A.Y."/>
            <person name="Slobodkin A.I."/>
        </authorList>
    </citation>
    <scope>NUCLEOTIDE SEQUENCE [LARGE SCALE GENOMIC DNA]</scope>
    <source>
        <strain evidence="10 11">SM250</strain>
    </source>
</reference>
<dbReference type="InParanoid" id="A0A5C7EMN4"/>
<feature type="domain" description="Type II secretion system protein GspF" evidence="9">
    <location>
        <begin position="268"/>
        <end position="390"/>
    </location>
</feature>
<evidence type="ECO:0000256" key="3">
    <source>
        <dbReference type="ARBA" id="ARBA00022475"/>
    </source>
</evidence>
<proteinExistence type="inferred from homology"/>
<evidence type="ECO:0000256" key="1">
    <source>
        <dbReference type="ARBA" id="ARBA00004429"/>
    </source>
</evidence>
<comment type="caution">
    <text evidence="10">The sequence shown here is derived from an EMBL/GenBank/DDBJ whole genome shotgun (WGS) entry which is preliminary data.</text>
</comment>
<dbReference type="PANTHER" id="PTHR30012:SF0">
    <property type="entry name" value="TYPE II SECRETION SYSTEM PROTEIN F-RELATED"/>
    <property type="match status" value="1"/>
</dbReference>
<evidence type="ECO:0000256" key="8">
    <source>
        <dbReference type="SAM" id="Phobius"/>
    </source>
</evidence>
<dbReference type="OrthoDB" id="9805682at2"/>
<evidence type="ECO:0000256" key="4">
    <source>
        <dbReference type="ARBA" id="ARBA00022519"/>
    </source>
</evidence>
<comment type="similarity">
    <text evidence="2">Belongs to the GSP F family.</text>
</comment>
<dbReference type="EMBL" id="VPFL01000004">
    <property type="protein sequence ID" value="TXF12859.1"/>
    <property type="molecule type" value="Genomic_DNA"/>
</dbReference>
<dbReference type="Gene3D" id="1.20.81.30">
    <property type="entry name" value="Type II secretion system (T2SS), domain F"/>
    <property type="match status" value="2"/>
</dbReference>
<dbReference type="RefSeq" id="WP_147798940.1">
    <property type="nucleotide sequence ID" value="NZ_VPFL01000004.1"/>
</dbReference>
<keyword evidence="4" id="KW-0997">Cell inner membrane</keyword>
<feature type="transmembrane region" description="Helical" evidence="8">
    <location>
        <begin position="206"/>
        <end position="233"/>
    </location>
</feature>
<dbReference type="Proteomes" id="UP000321201">
    <property type="component" value="Unassembled WGS sequence"/>
</dbReference>
<evidence type="ECO:0000259" key="9">
    <source>
        <dbReference type="Pfam" id="PF00482"/>
    </source>
</evidence>
<dbReference type="InterPro" id="IPR018076">
    <property type="entry name" value="T2SS_GspF_dom"/>
</dbReference>
<dbReference type="GO" id="GO:0005886">
    <property type="term" value="C:plasma membrane"/>
    <property type="evidence" value="ECO:0007669"/>
    <property type="project" value="UniProtKB-SubCell"/>
</dbReference>
<comment type="subcellular location">
    <subcellularLocation>
        <location evidence="1">Cell inner membrane</location>
        <topology evidence="1">Multi-pass membrane protein</topology>
    </subcellularLocation>
</comment>
<keyword evidence="6 8" id="KW-1133">Transmembrane helix</keyword>
<dbReference type="FunFam" id="1.20.81.30:FF:000001">
    <property type="entry name" value="Type II secretion system protein F"/>
    <property type="match status" value="2"/>
</dbReference>
<dbReference type="Pfam" id="PF00482">
    <property type="entry name" value="T2SSF"/>
    <property type="match status" value="2"/>
</dbReference>
<evidence type="ECO:0000256" key="2">
    <source>
        <dbReference type="ARBA" id="ARBA00005745"/>
    </source>
</evidence>